<feature type="coiled-coil region" evidence="1">
    <location>
        <begin position="44"/>
        <end position="75"/>
    </location>
</feature>
<dbReference type="SMR" id="A2F0J4"/>
<dbReference type="PANTHER" id="PTHR47026:SF2">
    <property type="entry name" value="FLAGELLAR ASSOCIATED PROTEIN"/>
    <property type="match status" value="1"/>
</dbReference>
<organism evidence="2 3">
    <name type="scientific">Trichomonas vaginalis (strain ATCC PRA-98 / G3)</name>
    <dbReference type="NCBI Taxonomy" id="412133"/>
    <lineage>
        <taxon>Eukaryota</taxon>
        <taxon>Metamonada</taxon>
        <taxon>Parabasalia</taxon>
        <taxon>Trichomonadida</taxon>
        <taxon>Trichomonadidae</taxon>
        <taxon>Trichomonas</taxon>
    </lineage>
</organism>
<dbReference type="InParanoid" id="A2F0J4"/>
<reference evidence="2" key="1">
    <citation type="submission" date="2006-10" db="EMBL/GenBank/DDBJ databases">
        <authorList>
            <person name="Amadeo P."/>
            <person name="Zhao Q."/>
            <person name="Wortman J."/>
            <person name="Fraser-Liggett C."/>
            <person name="Carlton J."/>
        </authorList>
    </citation>
    <scope>NUCLEOTIDE SEQUENCE</scope>
    <source>
        <strain evidence="2">G3</strain>
    </source>
</reference>
<evidence type="ECO:0000313" key="3">
    <source>
        <dbReference type="Proteomes" id="UP000001542"/>
    </source>
</evidence>
<name>A2F0J4_TRIV3</name>
<keyword evidence="1" id="KW-0175">Coiled coil</keyword>
<keyword evidence="3" id="KW-1185">Reference proteome</keyword>
<proteinExistence type="predicted"/>
<dbReference type="AlphaFoldDB" id="A2F0J4"/>
<dbReference type="RefSeq" id="XP_001314215.1">
    <property type="nucleotide sequence ID" value="XM_001314201.1"/>
</dbReference>
<gene>
    <name evidence="2" type="ORF">TVAG_025720</name>
</gene>
<dbReference type="VEuPathDB" id="TrichDB:TVAG_025720"/>
<dbReference type="EMBL" id="DS113563">
    <property type="protein sequence ID" value="EAY01574.1"/>
    <property type="molecule type" value="Genomic_DNA"/>
</dbReference>
<accession>A2F0J4</accession>
<dbReference type="PANTHER" id="PTHR47026">
    <property type="entry name" value="PIGMENTOSA GTPASE REGULATOR-LIKE PROTEIN, PUTATIVE-RELATED"/>
    <property type="match status" value="1"/>
</dbReference>
<dbReference type="KEGG" id="tva:4759400"/>
<dbReference type="VEuPathDB" id="TrichDB:TVAGG3_0328850"/>
<evidence type="ECO:0000256" key="1">
    <source>
        <dbReference type="SAM" id="Coils"/>
    </source>
</evidence>
<sequence>MKERKRKAGRINNYALSQTISDMIARLISMKFQIKVDAMKSQQIKELNAVITQAKKDLENLKNKWNERIEKFNADQAKAAQDMEAEHIKQLENFDNNIPTDLPPQYCKLTPDLLNMMETERKLVLIKEYDQAKTLKAENDKRKAKETEEQKKKFLAVVEKQRKALLNEQEHAIECFTARWTREAEKLNNQKDKEIATQQKVVEHYEQDLQDLINPH</sequence>
<dbReference type="Proteomes" id="UP000001542">
    <property type="component" value="Unassembled WGS sequence"/>
</dbReference>
<protein>
    <submittedName>
        <fullName evidence="2">Uncharacterized protein</fullName>
    </submittedName>
</protein>
<reference evidence="2" key="2">
    <citation type="journal article" date="2007" name="Science">
        <title>Draft genome sequence of the sexually transmitted pathogen Trichomonas vaginalis.</title>
        <authorList>
            <person name="Carlton J.M."/>
            <person name="Hirt R.P."/>
            <person name="Silva J.C."/>
            <person name="Delcher A.L."/>
            <person name="Schatz M."/>
            <person name="Zhao Q."/>
            <person name="Wortman J.R."/>
            <person name="Bidwell S.L."/>
            <person name="Alsmark U.C.M."/>
            <person name="Besteiro S."/>
            <person name="Sicheritz-Ponten T."/>
            <person name="Noel C.J."/>
            <person name="Dacks J.B."/>
            <person name="Foster P.G."/>
            <person name="Simillion C."/>
            <person name="Van de Peer Y."/>
            <person name="Miranda-Saavedra D."/>
            <person name="Barton G.J."/>
            <person name="Westrop G.D."/>
            <person name="Mueller S."/>
            <person name="Dessi D."/>
            <person name="Fiori P.L."/>
            <person name="Ren Q."/>
            <person name="Paulsen I."/>
            <person name="Zhang H."/>
            <person name="Bastida-Corcuera F.D."/>
            <person name="Simoes-Barbosa A."/>
            <person name="Brown M.T."/>
            <person name="Hayes R.D."/>
            <person name="Mukherjee M."/>
            <person name="Okumura C.Y."/>
            <person name="Schneider R."/>
            <person name="Smith A.J."/>
            <person name="Vanacova S."/>
            <person name="Villalvazo M."/>
            <person name="Haas B.J."/>
            <person name="Pertea M."/>
            <person name="Feldblyum T.V."/>
            <person name="Utterback T.R."/>
            <person name="Shu C.L."/>
            <person name="Osoegawa K."/>
            <person name="de Jong P.J."/>
            <person name="Hrdy I."/>
            <person name="Horvathova L."/>
            <person name="Zubacova Z."/>
            <person name="Dolezal P."/>
            <person name="Malik S.B."/>
            <person name="Logsdon J.M. Jr."/>
            <person name="Henze K."/>
            <person name="Gupta A."/>
            <person name="Wang C.C."/>
            <person name="Dunne R.L."/>
            <person name="Upcroft J.A."/>
            <person name="Upcroft P."/>
            <person name="White O."/>
            <person name="Salzberg S.L."/>
            <person name="Tang P."/>
            <person name="Chiu C.-H."/>
            <person name="Lee Y.-S."/>
            <person name="Embley T.M."/>
            <person name="Coombs G.H."/>
            <person name="Mottram J.C."/>
            <person name="Tachezy J."/>
            <person name="Fraser-Liggett C.M."/>
            <person name="Johnson P.J."/>
        </authorList>
    </citation>
    <scope>NUCLEOTIDE SEQUENCE [LARGE SCALE GENOMIC DNA]</scope>
    <source>
        <strain evidence="2">G3</strain>
    </source>
</reference>
<evidence type="ECO:0000313" key="2">
    <source>
        <dbReference type="EMBL" id="EAY01574.1"/>
    </source>
</evidence>